<name>A0A8H2QK83_9FLAO</name>
<organism evidence="2 3">
    <name type="scientific">Bizionia saleffrena</name>
    <dbReference type="NCBI Taxonomy" id="291189"/>
    <lineage>
        <taxon>Bacteria</taxon>
        <taxon>Pseudomonadati</taxon>
        <taxon>Bacteroidota</taxon>
        <taxon>Flavobacteriia</taxon>
        <taxon>Flavobacteriales</taxon>
        <taxon>Flavobacteriaceae</taxon>
        <taxon>Bizionia</taxon>
    </lineage>
</organism>
<feature type="transmembrane region" description="Helical" evidence="1">
    <location>
        <begin position="40"/>
        <end position="58"/>
    </location>
</feature>
<keyword evidence="1" id="KW-0812">Transmembrane</keyword>
<keyword evidence="1" id="KW-1133">Transmembrane helix</keyword>
<sequence length="210" mass="24653">MDELELLKKHWKTTTDSDQKLSAKQLYPMLLKKSSSIVKTLFYISIAELVFWILINFLPMLSSSYLKELDQIYGNNLAIVLLSVVTFSVVIVFVYLLYKAYKNISITDNTKQLMASILKTRKIVKYYVIYNLSMIFLSVPISLYFTSQNDSELHDKIIHFTTSQTIVFYLITFVLTGICVLIFWLFYKLIYGILLKRLNKNYLELKKLEM</sequence>
<dbReference type="Proteomes" id="UP000323324">
    <property type="component" value="Unassembled WGS sequence"/>
</dbReference>
<dbReference type="RefSeq" id="WP_148368764.1">
    <property type="nucleotide sequence ID" value="NZ_VSKM01000003.1"/>
</dbReference>
<keyword evidence="1" id="KW-0472">Membrane</keyword>
<comment type="caution">
    <text evidence="2">The sequence shown here is derived from an EMBL/GenBank/DDBJ whole genome shotgun (WGS) entry which is preliminary data.</text>
</comment>
<reference evidence="2 3" key="1">
    <citation type="submission" date="2019-08" db="EMBL/GenBank/DDBJ databases">
        <title>Genomes of Antarctic Bizionia species.</title>
        <authorList>
            <person name="Bowman J.P."/>
        </authorList>
    </citation>
    <scope>NUCLEOTIDE SEQUENCE [LARGE SCALE GENOMIC DNA]</scope>
    <source>
        <strain evidence="2 3">HFD</strain>
    </source>
</reference>
<feature type="transmembrane region" description="Helical" evidence="1">
    <location>
        <begin position="127"/>
        <end position="146"/>
    </location>
</feature>
<evidence type="ECO:0000313" key="2">
    <source>
        <dbReference type="EMBL" id="TYB77476.1"/>
    </source>
</evidence>
<evidence type="ECO:0000313" key="3">
    <source>
        <dbReference type="Proteomes" id="UP000323324"/>
    </source>
</evidence>
<feature type="transmembrane region" description="Helical" evidence="1">
    <location>
        <begin position="78"/>
        <end position="98"/>
    </location>
</feature>
<accession>A0A8H2QK83</accession>
<keyword evidence="3" id="KW-1185">Reference proteome</keyword>
<evidence type="ECO:0000256" key="1">
    <source>
        <dbReference type="SAM" id="Phobius"/>
    </source>
</evidence>
<protein>
    <submittedName>
        <fullName evidence="2">Uncharacterized protein</fullName>
    </submittedName>
</protein>
<proteinExistence type="predicted"/>
<gene>
    <name evidence="2" type="ORF">ES676_04055</name>
</gene>
<feature type="transmembrane region" description="Helical" evidence="1">
    <location>
        <begin position="166"/>
        <end position="187"/>
    </location>
</feature>
<dbReference type="EMBL" id="VSKM01000003">
    <property type="protein sequence ID" value="TYB77476.1"/>
    <property type="molecule type" value="Genomic_DNA"/>
</dbReference>
<dbReference type="AlphaFoldDB" id="A0A8H2QK83"/>